<evidence type="ECO:0000256" key="2">
    <source>
        <dbReference type="SAM" id="MobiDB-lite"/>
    </source>
</evidence>
<feature type="region of interest" description="Disordered" evidence="2">
    <location>
        <begin position="169"/>
        <end position="238"/>
    </location>
</feature>
<feature type="coiled-coil region" evidence="1">
    <location>
        <begin position="472"/>
        <end position="557"/>
    </location>
</feature>
<evidence type="ECO:0000256" key="1">
    <source>
        <dbReference type="SAM" id="Coils"/>
    </source>
</evidence>
<feature type="compositionally biased region" description="Polar residues" evidence="2">
    <location>
        <begin position="363"/>
        <end position="376"/>
    </location>
</feature>
<name>A0A9N9LM96_9HELO</name>
<protein>
    <submittedName>
        <fullName evidence="3">Uncharacterized protein</fullName>
    </submittedName>
</protein>
<evidence type="ECO:0000313" key="3">
    <source>
        <dbReference type="EMBL" id="CAG8976293.1"/>
    </source>
</evidence>
<accession>A0A9N9LM96</accession>
<feature type="region of interest" description="Disordered" evidence="2">
    <location>
        <begin position="338"/>
        <end position="381"/>
    </location>
</feature>
<gene>
    <name evidence="3" type="ORF">HYALB_00005699</name>
</gene>
<feature type="compositionally biased region" description="Basic and acidic residues" evidence="2">
    <location>
        <begin position="203"/>
        <end position="233"/>
    </location>
</feature>
<keyword evidence="1" id="KW-0175">Coiled coil</keyword>
<dbReference type="AlphaFoldDB" id="A0A9N9LM96"/>
<dbReference type="OrthoDB" id="10471949at2759"/>
<organism evidence="3 4">
    <name type="scientific">Hymenoscyphus albidus</name>
    <dbReference type="NCBI Taxonomy" id="595503"/>
    <lineage>
        <taxon>Eukaryota</taxon>
        <taxon>Fungi</taxon>
        <taxon>Dikarya</taxon>
        <taxon>Ascomycota</taxon>
        <taxon>Pezizomycotina</taxon>
        <taxon>Leotiomycetes</taxon>
        <taxon>Helotiales</taxon>
        <taxon>Helotiaceae</taxon>
        <taxon>Hymenoscyphus</taxon>
    </lineage>
</organism>
<sequence length="673" mass="77610">MCVYYHFHDGLSEDINAIVYALRLWAVENYDPTGIHSRPKPTVTENKNLSSQELRPGAPNKKAWNKFRESWWRKMQPMGLQWTTKFDIQDRVVIWRGRLDDKSKNCTGRGIHDYISIGGPTFAEQTIELIKTEIWTRDIEKAMSGLKLMSMKDWEWLDRIDDEMQGRYEQAEKRKNKNKNKNKRRKENKKNKKAAESSAVPKNGKDAASEGPREGHETTGRQEPKTEGFHTDEDVVNEDMAEPENLIKTGDGDKALEAKAALLTTDNEVEALSEEKAGLEIRGWLNDIAILGNYQIPGIIQSQQQATSEEKDGLEIGDWLDEIATLGNYQIPAGGIIQSQKHRQDQQTEFTPQVTDREEEAQNKQQQAGPETTATQEAEALRQKLEEVEAKLAQAKSREATLTQERNEAEREAARAIHAFLEANEKAEQQHQKHGEDPNEFSLWAKEALPWPPIAEAPPQPAKQPHTLEKIEEELTKDMRLAQEQLRAQEADQRAEQERKRREEVEAELDLGYRHKLQGFEFVKKLNLEYHEQKEKREEAEERLASLREEATVTREVWKHVAALREMFSNDQIEDIVKRLLDAAKKSEMHRLGIKADLPEEVLEGIRGESEVWLEEEMGRVGESVTSAVRVWVREEIKLAVFAIQMKVKERIEEEDEKDVVEKRGPRMAWRVN</sequence>
<feature type="compositionally biased region" description="Basic residues" evidence="2">
    <location>
        <begin position="174"/>
        <end position="192"/>
    </location>
</feature>
<feature type="compositionally biased region" description="Polar residues" evidence="2">
    <location>
        <begin position="43"/>
        <end position="53"/>
    </location>
</feature>
<dbReference type="Proteomes" id="UP000701801">
    <property type="component" value="Unassembled WGS sequence"/>
</dbReference>
<reference evidence="3" key="1">
    <citation type="submission" date="2021-07" db="EMBL/GenBank/DDBJ databases">
        <authorList>
            <person name="Durling M."/>
        </authorList>
    </citation>
    <scope>NUCLEOTIDE SEQUENCE</scope>
</reference>
<evidence type="ECO:0000313" key="4">
    <source>
        <dbReference type="Proteomes" id="UP000701801"/>
    </source>
</evidence>
<comment type="caution">
    <text evidence="3">The sequence shown here is derived from an EMBL/GenBank/DDBJ whole genome shotgun (WGS) entry which is preliminary data.</text>
</comment>
<keyword evidence="4" id="KW-1185">Reference proteome</keyword>
<proteinExistence type="predicted"/>
<feature type="region of interest" description="Disordered" evidence="2">
    <location>
        <begin position="36"/>
        <end position="60"/>
    </location>
</feature>
<dbReference type="EMBL" id="CAJVRM010000172">
    <property type="protein sequence ID" value="CAG8976293.1"/>
    <property type="molecule type" value="Genomic_DNA"/>
</dbReference>